<dbReference type="InterPro" id="IPR021469">
    <property type="entry name" value="DUF3122"/>
</dbReference>
<dbReference type="eggNOG" id="ENOG50307XW">
    <property type="taxonomic scope" value="Bacteria"/>
</dbReference>
<dbReference type="EMBL" id="CP000553">
    <property type="protein sequence ID" value="ABM76241.1"/>
    <property type="molecule type" value="Genomic_DNA"/>
</dbReference>
<evidence type="ECO:0000313" key="1">
    <source>
        <dbReference type="EMBL" id="ABM76241.1"/>
    </source>
</evidence>
<dbReference type="HOGENOM" id="CLU_110216_1_0_3"/>
<proteinExistence type="predicted"/>
<evidence type="ECO:0000313" key="2">
    <source>
        <dbReference type="Proteomes" id="UP000002592"/>
    </source>
</evidence>
<dbReference type="Proteomes" id="UP000002592">
    <property type="component" value="Chromosome"/>
</dbReference>
<reference evidence="2" key="1">
    <citation type="journal article" date="2007" name="PLoS Genet.">
        <title>Patterns and implications of gene gain and loss in the evolution of Prochlorococcus.</title>
        <authorList>
            <person name="Kettler G.C."/>
            <person name="Martiny A.C."/>
            <person name="Huang K."/>
            <person name="Zucker J."/>
            <person name="Coleman M.L."/>
            <person name="Rodrigue S."/>
            <person name="Chen F."/>
            <person name="Lapidus A."/>
            <person name="Ferriera S."/>
            <person name="Johnson J."/>
            <person name="Steglich C."/>
            <person name="Church G.M."/>
            <person name="Richardson P."/>
            <person name="Chisholm S.W."/>
        </authorList>
    </citation>
    <scope>NUCLEOTIDE SEQUENCE [LARGE SCALE GENOMIC DNA]</scope>
    <source>
        <strain evidence="2">NATL1A</strain>
    </source>
</reference>
<dbReference type="AlphaFoldDB" id="A2C431"/>
<evidence type="ECO:0008006" key="3">
    <source>
        <dbReference type="Google" id="ProtNLM"/>
    </source>
</evidence>
<protein>
    <recommendedName>
        <fullName evidence="3">DUF3122 domain-containing protein</fullName>
    </recommendedName>
</protein>
<gene>
    <name evidence="1" type="ordered locus">NATL1_16851</name>
</gene>
<organism evidence="1 2">
    <name type="scientific">Prochlorococcus marinus (strain NATL1A)</name>
    <dbReference type="NCBI Taxonomy" id="167555"/>
    <lineage>
        <taxon>Bacteria</taxon>
        <taxon>Bacillati</taxon>
        <taxon>Cyanobacteriota</taxon>
        <taxon>Cyanophyceae</taxon>
        <taxon>Synechococcales</taxon>
        <taxon>Prochlorococcaceae</taxon>
        <taxon>Prochlorococcus</taxon>
    </lineage>
</organism>
<accession>A2C431</accession>
<name>A2C431_PROM1</name>
<sequence length="177" mass="20320">MHYLNRKITILVREGLRNSFRLIISCLLICCCCFFTSANKSYADSKVTSNDQKKEIKRSLESLKDLDYQTWQIIVYPSSKESKNLILRIVGYPGSLRIDHPTSLMVNSGRKTWDLKDITKKSKINVESLNDSAAEFDLSTLIAELDKNRPLRLSLPGLINDLPIPPYLVREWRSLAE</sequence>
<dbReference type="KEGG" id="pme:NATL1_16851"/>
<dbReference type="Pfam" id="PF11320">
    <property type="entry name" value="DUF3122"/>
    <property type="match status" value="1"/>
</dbReference>